<dbReference type="Proteomes" id="UP001259832">
    <property type="component" value="Unassembled WGS sequence"/>
</dbReference>
<dbReference type="AlphaFoldDB" id="A0AAD9LRA4"/>
<protein>
    <submittedName>
        <fullName evidence="2">Uncharacterized protein</fullName>
    </submittedName>
</protein>
<evidence type="ECO:0000256" key="1">
    <source>
        <dbReference type="SAM" id="Phobius"/>
    </source>
</evidence>
<dbReference type="EMBL" id="JASMQC010000006">
    <property type="protein sequence ID" value="KAK1944452.1"/>
    <property type="molecule type" value="Genomic_DNA"/>
</dbReference>
<keyword evidence="3" id="KW-1185">Reference proteome</keyword>
<reference evidence="2" key="1">
    <citation type="submission" date="2023-08" db="EMBL/GenBank/DDBJ databases">
        <title>Reference Genome Resource for the Citrus Pathogen Phytophthora citrophthora.</title>
        <authorList>
            <person name="Moller H."/>
            <person name="Coetzee B."/>
            <person name="Rose L.J."/>
            <person name="Van Niekerk J.M."/>
        </authorList>
    </citation>
    <scope>NUCLEOTIDE SEQUENCE</scope>
    <source>
        <strain evidence="2">STE-U-9442</strain>
    </source>
</reference>
<accession>A0AAD9LRA4</accession>
<keyword evidence="1" id="KW-0472">Membrane</keyword>
<feature type="transmembrane region" description="Helical" evidence="1">
    <location>
        <begin position="23"/>
        <end position="49"/>
    </location>
</feature>
<comment type="caution">
    <text evidence="2">The sequence shown here is derived from an EMBL/GenBank/DDBJ whole genome shotgun (WGS) entry which is preliminary data.</text>
</comment>
<gene>
    <name evidence="2" type="ORF">P3T76_004364</name>
</gene>
<organism evidence="2 3">
    <name type="scientific">Phytophthora citrophthora</name>
    <dbReference type="NCBI Taxonomy" id="4793"/>
    <lineage>
        <taxon>Eukaryota</taxon>
        <taxon>Sar</taxon>
        <taxon>Stramenopiles</taxon>
        <taxon>Oomycota</taxon>
        <taxon>Peronosporomycetes</taxon>
        <taxon>Peronosporales</taxon>
        <taxon>Peronosporaceae</taxon>
        <taxon>Phytophthora</taxon>
    </lineage>
</organism>
<sequence length="70" mass="7837">MNIQSRVALQQATQRATLPTPRYAAFSTFTLTSLLAFGLKLLLLLLLVAHTSRFSLEHSHPRWICKKGAT</sequence>
<evidence type="ECO:0000313" key="2">
    <source>
        <dbReference type="EMBL" id="KAK1944452.1"/>
    </source>
</evidence>
<proteinExistence type="predicted"/>
<keyword evidence="1" id="KW-0812">Transmembrane</keyword>
<keyword evidence="1" id="KW-1133">Transmembrane helix</keyword>
<name>A0AAD9LRA4_9STRA</name>
<evidence type="ECO:0000313" key="3">
    <source>
        <dbReference type="Proteomes" id="UP001259832"/>
    </source>
</evidence>